<keyword evidence="3" id="KW-1185">Reference proteome</keyword>
<accession>A0A7Z0D4D2</accession>
<dbReference type="Pfam" id="PF09359">
    <property type="entry name" value="VTC"/>
    <property type="match status" value="1"/>
</dbReference>
<dbReference type="GO" id="GO:0006799">
    <property type="term" value="P:polyphosphate biosynthetic process"/>
    <property type="evidence" value="ECO:0007669"/>
    <property type="project" value="UniProtKB-ARBA"/>
</dbReference>
<feature type="domain" description="VTC" evidence="1">
    <location>
        <begin position="27"/>
        <end position="235"/>
    </location>
</feature>
<evidence type="ECO:0000259" key="1">
    <source>
        <dbReference type="Pfam" id="PF09359"/>
    </source>
</evidence>
<sequence>MTWRSTLDKADPIGLDEVNAQAGLMARVDSKYFVPVEVMQELSSELFAGHRVTQINGEREFLYESMYFDTPDLRCFRDHAQRRRHRAKVRTRTYVDSMLTFIEVKLSGARGTTAKTRTEYGYDDRFALTPGGRRFAADVLSRGGVPLDTDVLKPSMLTTYRRSTLVDAVRGVRITVDADLAWRTPSGAELRARSDMLLLEVKSARGRAPANRLLHGHGIRPVRMSKYPAGIGALHPDLPANSWHRALRTYAANAPRFLTSYSA</sequence>
<reference evidence="2 3" key="1">
    <citation type="submission" date="2020-07" db="EMBL/GenBank/DDBJ databases">
        <title>Sequencing the genomes of 1000 actinobacteria strains.</title>
        <authorList>
            <person name="Klenk H.-P."/>
        </authorList>
    </citation>
    <scope>NUCLEOTIDE SEQUENCE [LARGE SCALE GENOMIC DNA]</scope>
    <source>
        <strain evidence="2 3">DSM 26341</strain>
    </source>
</reference>
<gene>
    <name evidence="2" type="ORF">BJY26_002978</name>
</gene>
<evidence type="ECO:0000313" key="2">
    <source>
        <dbReference type="EMBL" id="NYI68672.1"/>
    </source>
</evidence>
<proteinExistence type="predicted"/>
<dbReference type="AlphaFoldDB" id="A0A7Z0D4D2"/>
<evidence type="ECO:0000313" key="3">
    <source>
        <dbReference type="Proteomes" id="UP000539111"/>
    </source>
</evidence>
<dbReference type="RefSeq" id="WP_179428985.1">
    <property type="nucleotide sequence ID" value="NZ_JACBZP010000001.1"/>
</dbReference>
<dbReference type="EMBL" id="JACBZP010000001">
    <property type="protein sequence ID" value="NYI68672.1"/>
    <property type="molecule type" value="Genomic_DNA"/>
</dbReference>
<comment type="caution">
    <text evidence="2">The sequence shown here is derived from an EMBL/GenBank/DDBJ whole genome shotgun (WGS) entry which is preliminary data.</text>
</comment>
<dbReference type="InterPro" id="IPR018966">
    <property type="entry name" value="VTC_domain"/>
</dbReference>
<dbReference type="Proteomes" id="UP000539111">
    <property type="component" value="Unassembled WGS sequence"/>
</dbReference>
<dbReference type="CDD" id="cd07750">
    <property type="entry name" value="PolyPPase_VTC_like"/>
    <property type="match status" value="1"/>
</dbReference>
<dbReference type="InterPro" id="IPR042267">
    <property type="entry name" value="VTC_sf"/>
</dbReference>
<dbReference type="Gene3D" id="3.20.100.30">
    <property type="entry name" value="VTC, catalytic tunnel domain"/>
    <property type="match status" value="1"/>
</dbReference>
<name>A0A7Z0D4D2_9MICO</name>
<protein>
    <recommendedName>
        <fullName evidence="1">VTC domain-containing protein</fullName>
    </recommendedName>
</protein>
<organism evidence="2 3">
    <name type="scientific">Spelaeicoccus albus</name>
    <dbReference type="NCBI Taxonomy" id="1280376"/>
    <lineage>
        <taxon>Bacteria</taxon>
        <taxon>Bacillati</taxon>
        <taxon>Actinomycetota</taxon>
        <taxon>Actinomycetes</taxon>
        <taxon>Micrococcales</taxon>
        <taxon>Brevibacteriaceae</taxon>
        <taxon>Spelaeicoccus</taxon>
    </lineage>
</organism>